<protein>
    <submittedName>
        <fullName evidence="2">Uncharacterized protein</fullName>
    </submittedName>
</protein>
<dbReference type="KEGG" id="vzi:G5S32_15910"/>
<gene>
    <name evidence="2" type="ORF">G5S32_15910</name>
</gene>
<name>A0A6G7CN06_9VIBR</name>
<keyword evidence="3" id="KW-1185">Reference proteome</keyword>
<dbReference type="AlphaFoldDB" id="A0A6G7CN06"/>
<keyword evidence="1" id="KW-1133">Transmembrane helix</keyword>
<feature type="transmembrane region" description="Helical" evidence="1">
    <location>
        <begin position="31"/>
        <end position="49"/>
    </location>
</feature>
<evidence type="ECO:0000256" key="1">
    <source>
        <dbReference type="SAM" id="Phobius"/>
    </source>
</evidence>
<keyword evidence="1" id="KW-0472">Membrane</keyword>
<accession>A0A6G7CN06</accession>
<evidence type="ECO:0000313" key="2">
    <source>
        <dbReference type="EMBL" id="QIH43482.1"/>
    </source>
</evidence>
<dbReference type="Proteomes" id="UP000503003">
    <property type="component" value="Chromosome 2"/>
</dbReference>
<proteinExistence type="predicted"/>
<feature type="transmembrane region" description="Helical" evidence="1">
    <location>
        <begin position="5"/>
        <end position="25"/>
    </location>
</feature>
<dbReference type="EMBL" id="CP049332">
    <property type="protein sequence ID" value="QIH43482.1"/>
    <property type="molecule type" value="Genomic_DNA"/>
</dbReference>
<evidence type="ECO:0000313" key="3">
    <source>
        <dbReference type="Proteomes" id="UP000503003"/>
    </source>
</evidence>
<organism evidence="2 3">
    <name type="scientific">Vibrio ziniensis</name>
    <dbReference type="NCBI Taxonomy" id="2711221"/>
    <lineage>
        <taxon>Bacteria</taxon>
        <taxon>Pseudomonadati</taxon>
        <taxon>Pseudomonadota</taxon>
        <taxon>Gammaproteobacteria</taxon>
        <taxon>Vibrionales</taxon>
        <taxon>Vibrionaceae</taxon>
        <taxon>Vibrio</taxon>
    </lineage>
</organism>
<sequence>MVNFVLGLLCGFMATIWYLVFDFSFDFDHGFSVNVVIAAATLMATAIHFDSVRKQRKDRLWEINKDSLLKLSKAISDSVEMTGKLADSHFNQEQGIPNYVNTDGSGEIHAHFKEVLSDSLYVYKPLLSPELISAIEDYQTTQKKIEEAWEENELSTFVAYDEQWAAQKKLQEVVASFIKQVSGV</sequence>
<reference evidence="2 3" key="1">
    <citation type="submission" date="2020-02" db="EMBL/GenBank/DDBJ databases">
        <title>A complete genome of a marine bacterium Vibrio sp. ZWAL4003 isolated from the mangrove sediment with the ability to degrade polysaccharides.</title>
        <authorList>
            <person name="Wu J."/>
            <person name="Qu W."/>
            <person name="Zeng R."/>
        </authorList>
    </citation>
    <scope>NUCLEOTIDE SEQUENCE [LARGE SCALE GENOMIC DNA]</scope>
    <source>
        <strain evidence="2 3">ZWAL4003</strain>
    </source>
</reference>
<dbReference type="RefSeq" id="WP_165313016.1">
    <property type="nucleotide sequence ID" value="NZ_CP049332.1"/>
</dbReference>
<keyword evidence="1" id="KW-0812">Transmembrane</keyword>